<dbReference type="Gene3D" id="3.30.300.30">
    <property type="match status" value="1"/>
</dbReference>
<feature type="domain" description="AMP-binding enzyme C-terminal" evidence="2">
    <location>
        <begin position="391"/>
        <end position="465"/>
    </location>
</feature>
<dbReference type="PROSITE" id="PS00455">
    <property type="entry name" value="AMP_BINDING"/>
    <property type="match status" value="1"/>
</dbReference>
<dbReference type="Gene3D" id="3.40.50.12780">
    <property type="entry name" value="N-terminal domain of ligase-like"/>
    <property type="match status" value="1"/>
</dbReference>
<dbReference type="Pfam" id="PF13193">
    <property type="entry name" value="AMP-binding_C"/>
    <property type="match status" value="1"/>
</dbReference>
<dbReference type="InterPro" id="IPR000873">
    <property type="entry name" value="AMP-dep_synth/lig_dom"/>
</dbReference>
<keyword evidence="4" id="KW-1185">Reference proteome</keyword>
<dbReference type="GO" id="GO:0004467">
    <property type="term" value="F:long-chain fatty acid-CoA ligase activity"/>
    <property type="evidence" value="ECO:0007669"/>
    <property type="project" value="UniProtKB-EC"/>
</dbReference>
<dbReference type="InterPro" id="IPR042099">
    <property type="entry name" value="ANL_N_sf"/>
</dbReference>
<dbReference type="InterPro" id="IPR020845">
    <property type="entry name" value="AMP-binding_CS"/>
</dbReference>
<accession>A0A939BNV1</accession>
<evidence type="ECO:0000313" key="3">
    <source>
        <dbReference type="EMBL" id="MBM7589680.1"/>
    </source>
</evidence>
<evidence type="ECO:0000313" key="4">
    <source>
        <dbReference type="Proteomes" id="UP000717624"/>
    </source>
</evidence>
<organism evidence="3 4">
    <name type="scientific">Brevibacillus fulvus</name>
    <dbReference type="NCBI Taxonomy" id="1125967"/>
    <lineage>
        <taxon>Bacteria</taxon>
        <taxon>Bacillati</taxon>
        <taxon>Bacillota</taxon>
        <taxon>Bacilli</taxon>
        <taxon>Bacillales</taxon>
        <taxon>Paenibacillaceae</taxon>
        <taxon>Brevibacillus</taxon>
    </lineage>
</organism>
<keyword evidence="3" id="KW-0436">Ligase</keyword>
<dbReference type="EMBL" id="JAFBEB010000003">
    <property type="protein sequence ID" value="MBM7589680.1"/>
    <property type="molecule type" value="Genomic_DNA"/>
</dbReference>
<proteinExistence type="predicted"/>
<dbReference type="InterPro" id="IPR045851">
    <property type="entry name" value="AMP-bd_C_sf"/>
</dbReference>
<name>A0A939BNV1_9BACL</name>
<protein>
    <submittedName>
        <fullName evidence="3">Long-chain acyl-CoA synthetase</fullName>
        <ecNumber evidence="3">6.2.1.3</ecNumber>
    </submittedName>
</protein>
<evidence type="ECO:0000259" key="1">
    <source>
        <dbReference type="Pfam" id="PF00501"/>
    </source>
</evidence>
<gene>
    <name evidence="3" type="ORF">JOD01_001280</name>
</gene>
<evidence type="ECO:0000259" key="2">
    <source>
        <dbReference type="Pfam" id="PF13193"/>
    </source>
</evidence>
<sequence>MDTDTFLSVLQRHQGICVLNPTGADITYPEMMQVVERNVSILAKLGCGRKNGGTLIAVDVSLGWRCIPIFLACLAQELAILPIAAASGSNRTKQILQETKPALLFDRQTVQGNGEIISSAISSVAVGRHRELADVAFLLYTSGTSGQPKGVMLTSANIWANVSDILAYSRFRSKDKILIIRPLTHSSALTGELLAGLLAGSQLCIKEVQMGPLGSLRLLSQLGITILGATPTVAAKLAHFAPRFETALQTVMISGEVPTRKQLDSVRAAFPQAGIWHAYGLTEASPRVSCLTLPFELNGHTCVGPPLRQVQVRIVDDAGNSLPDGETGELLVAGPNVMKGYFRNEAATHQKIQNGWLRTGDLAAMRDGRLFVYGRSDHMLIRAGNNLYPEEIEAVLLRHPKVQEALVFGTRDGEKGHRIHAWVVGEKTLSERELWKYVLETIEDGKLWPDVLAIKPRLPKTESGKLIRPRPS</sequence>
<dbReference type="Proteomes" id="UP000717624">
    <property type="component" value="Unassembled WGS sequence"/>
</dbReference>
<dbReference type="PANTHER" id="PTHR24096">
    <property type="entry name" value="LONG-CHAIN-FATTY-ACID--COA LIGASE"/>
    <property type="match status" value="1"/>
</dbReference>
<dbReference type="AlphaFoldDB" id="A0A939BNV1"/>
<dbReference type="CDD" id="cd04433">
    <property type="entry name" value="AFD_class_I"/>
    <property type="match status" value="1"/>
</dbReference>
<feature type="domain" description="AMP-dependent synthetase/ligase" evidence="1">
    <location>
        <begin position="21"/>
        <end position="342"/>
    </location>
</feature>
<dbReference type="RefSeq" id="WP_204517403.1">
    <property type="nucleotide sequence ID" value="NZ_BAABIN010000038.1"/>
</dbReference>
<dbReference type="Pfam" id="PF00501">
    <property type="entry name" value="AMP-binding"/>
    <property type="match status" value="1"/>
</dbReference>
<dbReference type="EC" id="6.2.1.3" evidence="3"/>
<dbReference type="InterPro" id="IPR025110">
    <property type="entry name" value="AMP-bd_C"/>
</dbReference>
<reference evidence="3" key="1">
    <citation type="submission" date="2021-01" db="EMBL/GenBank/DDBJ databases">
        <title>Genomic Encyclopedia of Type Strains, Phase IV (KMG-IV): sequencing the most valuable type-strain genomes for metagenomic binning, comparative biology and taxonomic classification.</title>
        <authorList>
            <person name="Goeker M."/>
        </authorList>
    </citation>
    <scope>NUCLEOTIDE SEQUENCE</scope>
    <source>
        <strain evidence="3">DSM 25523</strain>
    </source>
</reference>
<comment type="caution">
    <text evidence="3">The sequence shown here is derived from an EMBL/GenBank/DDBJ whole genome shotgun (WGS) entry which is preliminary data.</text>
</comment>
<dbReference type="SUPFAM" id="SSF56801">
    <property type="entry name" value="Acetyl-CoA synthetase-like"/>
    <property type="match status" value="1"/>
</dbReference>